<reference evidence="1 2" key="1">
    <citation type="submission" date="2023-01" db="EMBL/GenBank/DDBJ databases">
        <title>Novel species of the genus Asticcacaulis isolated from rivers.</title>
        <authorList>
            <person name="Lu H."/>
        </authorList>
    </citation>
    <scope>NUCLEOTIDE SEQUENCE [LARGE SCALE GENOMIC DNA]</scope>
    <source>
        <strain evidence="1 2">BYS171W</strain>
    </source>
</reference>
<sequence>MSYYEQDIIAPVSIHHGLDYGVPELDGSFGFLYNFIDYRFEADGQALTARHYLDQFGVVSLTEEVELTSEFAQSVLVFLAMRFSEVLDAGQGKLPEAITSELRSRLAAHMAKHAIK</sequence>
<dbReference type="EMBL" id="JAQQKX010000003">
    <property type="protein sequence ID" value="MDC7682670.1"/>
    <property type="molecule type" value="Genomic_DNA"/>
</dbReference>
<evidence type="ECO:0000313" key="2">
    <source>
        <dbReference type="Proteomes" id="UP001214854"/>
    </source>
</evidence>
<dbReference type="RefSeq" id="WP_272747154.1">
    <property type="nucleotide sequence ID" value="NZ_JAQQKX010000003.1"/>
</dbReference>
<gene>
    <name evidence="1" type="ORF">PQU92_05245</name>
</gene>
<proteinExistence type="predicted"/>
<keyword evidence="2" id="KW-1185">Reference proteome</keyword>
<protein>
    <submittedName>
        <fullName evidence="1">Uncharacterized protein</fullName>
    </submittedName>
</protein>
<evidence type="ECO:0000313" key="1">
    <source>
        <dbReference type="EMBL" id="MDC7682670.1"/>
    </source>
</evidence>
<dbReference type="Proteomes" id="UP001214854">
    <property type="component" value="Unassembled WGS sequence"/>
</dbReference>
<accession>A0ABT5HS54</accession>
<organism evidence="1 2">
    <name type="scientific">Asticcacaulis aquaticus</name>
    <dbReference type="NCBI Taxonomy" id="2984212"/>
    <lineage>
        <taxon>Bacteria</taxon>
        <taxon>Pseudomonadati</taxon>
        <taxon>Pseudomonadota</taxon>
        <taxon>Alphaproteobacteria</taxon>
        <taxon>Caulobacterales</taxon>
        <taxon>Caulobacteraceae</taxon>
        <taxon>Asticcacaulis</taxon>
    </lineage>
</organism>
<name>A0ABT5HS54_9CAUL</name>
<comment type="caution">
    <text evidence="1">The sequence shown here is derived from an EMBL/GenBank/DDBJ whole genome shotgun (WGS) entry which is preliminary data.</text>
</comment>